<protein>
    <submittedName>
        <fullName evidence="5">Beta-ketoacyl-ACP synthase III</fullName>
    </submittedName>
</protein>
<dbReference type="Pfam" id="PF08545">
    <property type="entry name" value="ACP_syn_III"/>
    <property type="match status" value="1"/>
</dbReference>
<dbReference type="Gene3D" id="3.40.47.10">
    <property type="match status" value="2"/>
</dbReference>
<dbReference type="PANTHER" id="PTHR34069">
    <property type="entry name" value="3-OXOACYL-[ACYL-CARRIER-PROTEIN] SYNTHASE 3"/>
    <property type="match status" value="1"/>
</dbReference>
<dbReference type="Pfam" id="PF08541">
    <property type="entry name" value="ACP_syn_III_C"/>
    <property type="match status" value="1"/>
</dbReference>
<keyword evidence="1" id="KW-0808">Transferase</keyword>
<organism evidence="5 6">
    <name type="scientific">SAR86 cluster bacterium</name>
    <dbReference type="NCBI Taxonomy" id="2030880"/>
    <lineage>
        <taxon>Bacteria</taxon>
        <taxon>Pseudomonadati</taxon>
        <taxon>Pseudomonadota</taxon>
        <taxon>Gammaproteobacteria</taxon>
        <taxon>SAR86 cluster</taxon>
    </lineage>
</organism>
<dbReference type="GO" id="GO:0004315">
    <property type="term" value="F:3-oxoacyl-[acyl-carrier-protein] synthase activity"/>
    <property type="evidence" value="ECO:0007669"/>
    <property type="project" value="InterPro"/>
</dbReference>
<dbReference type="SUPFAM" id="SSF53901">
    <property type="entry name" value="Thiolase-like"/>
    <property type="match status" value="1"/>
</dbReference>
<evidence type="ECO:0000256" key="1">
    <source>
        <dbReference type="ARBA" id="ARBA00022679"/>
    </source>
</evidence>
<gene>
    <name evidence="5" type="ORF">H2072_01440</name>
</gene>
<evidence type="ECO:0000313" key="6">
    <source>
        <dbReference type="Proteomes" id="UP000551848"/>
    </source>
</evidence>
<dbReference type="GO" id="GO:0006633">
    <property type="term" value="P:fatty acid biosynthetic process"/>
    <property type="evidence" value="ECO:0007669"/>
    <property type="project" value="InterPro"/>
</dbReference>
<dbReference type="CDD" id="cd00830">
    <property type="entry name" value="KAS_III"/>
    <property type="match status" value="1"/>
</dbReference>
<dbReference type="InterPro" id="IPR016039">
    <property type="entry name" value="Thiolase-like"/>
</dbReference>
<dbReference type="PANTHER" id="PTHR34069:SF2">
    <property type="entry name" value="BETA-KETOACYL-[ACYL-CARRIER-PROTEIN] SYNTHASE III"/>
    <property type="match status" value="1"/>
</dbReference>
<dbReference type="Proteomes" id="UP000551848">
    <property type="component" value="Unassembled WGS sequence"/>
</dbReference>
<dbReference type="NCBIfam" id="NF005703">
    <property type="entry name" value="PRK07515.1"/>
    <property type="match status" value="1"/>
</dbReference>
<keyword evidence="2" id="KW-0012">Acyltransferase</keyword>
<proteinExistence type="predicted"/>
<evidence type="ECO:0000313" key="5">
    <source>
        <dbReference type="EMBL" id="MBA4692391.1"/>
    </source>
</evidence>
<dbReference type="EMBL" id="JACETL010000008">
    <property type="protein sequence ID" value="MBA4692391.1"/>
    <property type="molecule type" value="Genomic_DNA"/>
</dbReference>
<accession>A0A838XUN9</accession>
<evidence type="ECO:0000259" key="4">
    <source>
        <dbReference type="Pfam" id="PF08545"/>
    </source>
</evidence>
<dbReference type="InterPro" id="IPR013747">
    <property type="entry name" value="ACP_syn_III_C"/>
</dbReference>
<reference evidence="5 6" key="1">
    <citation type="submission" date="2020-06" db="EMBL/GenBank/DDBJ databases">
        <title>Dysbiosis in marine aquaculture revealed through microbiome analysis: reverse ecology for environmental sustainability.</title>
        <authorList>
            <person name="Haro-Moreno J.M."/>
            <person name="Coutinho F.H."/>
            <person name="Zaragoza-Solas A."/>
            <person name="Picazo A."/>
            <person name="Almagro-Moreno S."/>
            <person name="Lopez-Perez M."/>
        </authorList>
    </citation>
    <scope>NUCLEOTIDE SEQUENCE [LARGE SCALE GENOMIC DNA]</scope>
    <source>
        <strain evidence="5">MCMED-G41</strain>
    </source>
</reference>
<evidence type="ECO:0000256" key="2">
    <source>
        <dbReference type="ARBA" id="ARBA00023315"/>
    </source>
</evidence>
<sequence length="370" mass="41010">MEDIYISGTGVWTPPHKISNDELVESFNKYVDLFNAENADQIENGSIIPLEHSSSEFIVKASGIKSRYVIEKDSLLNPQRMKPLIKARTDDELSFSAEVCVKAAKQALKDANLNAADIDCVIVSAANLQRAYPAVAIEVQNELGIEGFAYDMMVGCSASTFGISNAYADIKAGKSSKILVISPEITSGHNNFKNRDGHFIFGDVCTAVVIEKAAKAENKFKIIDTKLKTSFSNNIRNNFGYMNAIEDKDYSESEQLFFQNGRRVFKEVMPFVSSLILDQLNEQNLSPQDIERYWLHQANINMNAYVIKKLLGDDFASDRAPIVLDEYANTSSAGSIIAFHKYNQLEEGQKGIICSFGAGYSICSILLEKA</sequence>
<feature type="domain" description="Beta-ketoacyl-[acyl-carrier-protein] synthase III N-terminal" evidence="4">
    <location>
        <begin position="150"/>
        <end position="229"/>
    </location>
</feature>
<dbReference type="InterPro" id="IPR013751">
    <property type="entry name" value="ACP_syn_III_N"/>
</dbReference>
<name>A0A838XUN9_9GAMM</name>
<dbReference type="AlphaFoldDB" id="A0A838XUN9"/>
<feature type="domain" description="Beta-ketoacyl-[acyl-carrier-protein] synthase III C-terminal" evidence="3">
    <location>
        <begin position="280"/>
        <end position="368"/>
    </location>
</feature>
<dbReference type="GO" id="GO:0044550">
    <property type="term" value="P:secondary metabolite biosynthetic process"/>
    <property type="evidence" value="ECO:0007669"/>
    <property type="project" value="TreeGrafter"/>
</dbReference>
<evidence type="ECO:0000259" key="3">
    <source>
        <dbReference type="Pfam" id="PF08541"/>
    </source>
</evidence>
<comment type="caution">
    <text evidence="5">The sequence shown here is derived from an EMBL/GenBank/DDBJ whole genome shotgun (WGS) entry which is preliminary data.</text>
</comment>